<protein>
    <submittedName>
        <fullName evidence="1">Uncharacterized protein</fullName>
    </submittedName>
</protein>
<keyword evidence="2" id="KW-1185">Reference proteome</keyword>
<dbReference type="AlphaFoldDB" id="A0AAF1ASZ9"/>
<accession>A0AAF1ASZ9</accession>
<organism evidence="1 2">
    <name type="scientific">Daucus carota subsp. sativus</name>
    <name type="common">Carrot</name>
    <dbReference type="NCBI Taxonomy" id="79200"/>
    <lineage>
        <taxon>Eukaryota</taxon>
        <taxon>Viridiplantae</taxon>
        <taxon>Streptophyta</taxon>
        <taxon>Embryophyta</taxon>
        <taxon>Tracheophyta</taxon>
        <taxon>Spermatophyta</taxon>
        <taxon>Magnoliopsida</taxon>
        <taxon>eudicotyledons</taxon>
        <taxon>Gunneridae</taxon>
        <taxon>Pentapetalae</taxon>
        <taxon>asterids</taxon>
        <taxon>campanulids</taxon>
        <taxon>Apiales</taxon>
        <taxon>Apiaceae</taxon>
        <taxon>Apioideae</taxon>
        <taxon>Scandiceae</taxon>
        <taxon>Daucinae</taxon>
        <taxon>Daucus</taxon>
        <taxon>Daucus sect. Daucus</taxon>
    </lineage>
</organism>
<reference evidence="1" key="2">
    <citation type="submission" date="2022-03" db="EMBL/GenBank/DDBJ databases">
        <title>Draft title - Genomic analysis of global carrot germplasm unveils the trajectory of domestication and the origin of high carotenoid orange carrot.</title>
        <authorList>
            <person name="Iorizzo M."/>
            <person name="Ellison S."/>
            <person name="Senalik D."/>
            <person name="Macko-Podgorni A."/>
            <person name="Grzebelus D."/>
            <person name="Bostan H."/>
            <person name="Rolling W."/>
            <person name="Curaba J."/>
            <person name="Simon P."/>
        </authorList>
    </citation>
    <scope>NUCLEOTIDE SEQUENCE</scope>
    <source>
        <tissue evidence="1">Leaf</tissue>
    </source>
</reference>
<name>A0AAF1ASZ9_DAUCS</name>
<dbReference type="Proteomes" id="UP000077755">
    <property type="component" value="Chromosome 3"/>
</dbReference>
<proteinExistence type="predicted"/>
<gene>
    <name evidence="1" type="ORF">DCAR_0310463</name>
</gene>
<evidence type="ECO:0000313" key="1">
    <source>
        <dbReference type="EMBL" id="WOG91215.1"/>
    </source>
</evidence>
<reference evidence="1" key="1">
    <citation type="journal article" date="2016" name="Nat. Genet.">
        <title>A high-quality carrot genome assembly provides new insights into carotenoid accumulation and asterid genome evolution.</title>
        <authorList>
            <person name="Iorizzo M."/>
            <person name="Ellison S."/>
            <person name="Senalik D."/>
            <person name="Zeng P."/>
            <person name="Satapoomin P."/>
            <person name="Huang J."/>
            <person name="Bowman M."/>
            <person name="Iovene M."/>
            <person name="Sanseverino W."/>
            <person name="Cavagnaro P."/>
            <person name="Yildiz M."/>
            <person name="Macko-Podgorni A."/>
            <person name="Moranska E."/>
            <person name="Grzebelus E."/>
            <person name="Grzebelus D."/>
            <person name="Ashrafi H."/>
            <person name="Zheng Z."/>
            <person name="Cheng S."/>
            <person name="Spooner D."/>
            <person name="Van Deynze A."/>
            <person name="Simon P."/>
        </authorList>
    </citation>
    <scope>NUCLEOTIDE SEQUENCE</scope>
    <source>
        <tissue evidence="1">Leaf</tissue>
    </source>
</reference>
<dbReference type="EMBL" id="CP093345">
    <property type="protein sequence ID" value="WOG91215.1"/>
    <property type="molecule type" value="Genomic_DNA"/>
</dbReference>
<sequence>MHSVPSLHDLIVSMASNFNSFHGASCSHRLKHLEKSDRRGNLVS</sequence>
<evidence type="ECO:0000313" key="2">
    <source>
        <dbReference type="Proteomes" id="UP000077755"/>
    </source>
</evidence>